<reference evidence="1" key="1">
    <citation type="submission" date="2021-02" db="EMBL/GenBank/DDBJ databases">
        <authorList>
            <consortium name="DOE Joint Genome Institute"/>
            <person name="Ahrendt S."/>
            <person name="Looney B.P."/>
            <person name="Miyauchi S."/>
            <person name="Morin E."/>
            <person name="Drula E."/>
            <person name="Courty P.E."/>
            <person name="Chicoki N."/>
            <person name="Fauchery L."/>
            <person name="Kohler A."/>
            <person name="Kuo A."/>
            <person name="Labutti K."/>
            <person name="Pangilinan J."/>
            <person name="Lipzen A."/>
            <person name="Riley R."/>
            <person name="Andreopoulos W."/>
            <person name="He G."/>
            <person name="Johnson J."/>
            <person name="Barry K.W."/>
            <person name="Grigoriev I.V."/>
            <person name="Nagy L."/>
            <person name="Hibbett D."/>
            <person name="Henrissat B."/>
            <person name="Matheny P.B."/>
            <person name="Labbe J."/>
            <person name="Martin F."/>
        </authorList>
    </citation>
    <scope>NUCLEOTIDE SEQUENCE</scope>
    <source>
        <strain evidence="1">EC-137</strain>
    </source>
</reference>
<accession>A0ACB8QRR5</accession>
<protein>
    <submittedName>
        <fullName evidence="1">Uncharacterized protein</fullName>
    </submittedName>
</protein>
<keyword evidence="2" id="KW-1185">Reference proteome</keyword>
<comment type="caution">
    <text evidence="1">The sequence shown here is derived from an EMBL/GenBank/DDBJ whole genome shotgun (WGS) entry which is preliminary data.</text>
</comment>
<evidence type="ECO:0000313" key="2">
    <source>
        <dbReference type="Proteomes" id="UP000814128"/>
    </source>
</evidence>
<name>A0ACB8QRR5_9AGAM</name>
<organism evidence="1 2">
    <name type="scientific">Vararia minispora EC-137</name>
    <dbReference type="NCBI Taxonomy" id="1314806"/>
    <lineage>
        <taxon>Eukaryota</taxon>
        <taxon>Fungi</taxon>
        <taxon>Dikarya</taxon>
        <taxon>Basidiomycota</taxon>
        <taxon>Agaricomycotina</taxon>
        <taxon>Agaricomycetes</taxon>
        <taxon>Russulales</taxon>
        <taxon>Lachnocladiaceae</taxon>
        <taxon>Vararia</taxon>
    </lineage>
</organism>
<dbReference type="EMBL" id="MU273507">
    <property type="protein sequence ID" value="KAI0034056.1"/>
    <property type="molecule type" value="Genomic_DNA"/>
</dbReference>
<gene>
    <name evidence="1" type="ORF">K488DRAFT_84391</name>
</gene>
<proteinExistence type="predicted"/>
<dbReference type="Proteomes" id="UP000814128">
    <property type="component" value="Unassembled WGS sequence"/>
</dbReference>
<evidence type="ECO:0000313" key="1">
    <source>
        <dbReference type="EMBL" id="KAI0034056.1"/>
    </source>
</evidence>
<reference evidence="1" key="2">
    <citation type="journal article" date="2022" name="New Phytol.">
        <title>Evolutionary transition to the ectomycorrhizal habit in the genomes of a hyperdiverse lineage of mushroom-forming fungi.</title>
        <authorList>
            <person name="Looney B."/>
            <person name="Miyauchi S."/>
            <person name="Morin E."/>
            <person name="Drula E."/>
            <person name="Courty P.E."/>
            <person name="Kohler A."/>
            <person name="Kuo A."/>
            <person name="LaButti K."/>
            <person name="Pangilinan J."/>
            <person name="Lipzen A."/>
            <person name="Riley R."/>
            <person name="Andreopoulos W."/>
            <person name="He G."/>
            <person name="Johnson J."/>
            <person name="Nolan M."/>
            <person name="Tritt A."/>
            <person name="Barry K.W."/>
            <person name="Grigoriev I.V."/>
            <person name="Nagy L.G."/>
            <person name="Hibbett D."/>
            <person name="Henrissat B."/>
            <person name="Matheny P.B."/>
            <person name="Labbe J."/>
            <person name="Martin F.M."/>
        </authorList>
    </citation>
    <scope>NUCLEOTIDE SEQUENCE</scope>
    <source>
        <strain evidence="1">EC-137</strain>
    </source>
</reference>
<sequence>MSVAASVRQVAHEPPSQFAALLRRSKFASFDRSIPQVYASHGGDAYRGNYGVKRSLTPTKKGLPIIISNVDSPHQQTEWQPAAKEARWIERWETLPPPRPMRGGWEKTVGPNSLHQPIDSEFSPQLPPSPIPDPGDTPFVRIERALQNGERALAVIRKLEAAGAASHGADADIVKAREESVKGLLHAARQLKEDTAETSARQNSTPVENIHAMPPDVFERYLRKLARLRPLFHRFVQQRSRMHAIIRVAEERYGLESTPGQSRREFRNNLWDASTESDSVFVQRLFLASLARHKHSGATGSLEIMGQAHRVAGLSYQPLSPLTDLFLTKPQPGRYVDAQGRRMLTSALFAGMRVSLDAGAGRGSDAIRKGFEEGKFRVSHTILLRPPRAGLKSALMAVRAVDTETYQTWRPKLLRPGTRAFIGRNTRKESQMAQEAFAPLARVELAVEEEAGEAVEPHDNGVMLDLLQGLIPGGREDKRGE</sequence>